<dbReference type="RefSeq" id="XP_007408701.1">
    <property type="nucleotide sequence ID" value="XM_007408639.1"/>
</dbReference>
<accession>F4RI46</accession>
<dbReference type="VEuPathDB" id="FungiDB:MELLADRAFT_105437"/>
<dbReference type="AlphaFoldDB" id="F4RI46"/>
<feature type="compositionally biased region" description="Basic and acidic residues" evidence="1">
    <location>
        <begin position="90"/>
        <end position="100"/>
    </location>
</feature>
<feature type="region of interest" description="Disordered" evidence="1">
    <location>
        <begin position="77"/>
        <end position="100"/>
    </location>
</feature>
<evidence type="ECO:0000313" key="2">
    <source>
        <dbReference type="EMBL" id="EGG07936.1"/>
    </source>
</evidence>
<name>F4RI46_MELLP</name>
<protein>
    <submittedName>
        <fullName evidence="2">Uncharacterized protein</fullName>
    </submittedName>
</protein>
<dbReference type="Proteomes" id="UP000001072">
    <property type="component" value="Unassembled WGS sequence"/>
</dbReference>
<dbReference type="GeneID" id="18922602"/>
<proteinExistence type="predicted"/>
<dbReference type="KEGG" id="mlr:MELLADRAFT_105437"/>
<evidence type="ECO:0000313" key="3">
    <source>
        <dbReference type="Proteomes" id="UP000001072"/>
    </source>
</evidence>
<sequence length="100" mass="11475">MISIASLFRSRSDEREVEHEGPIVIAFSNLRYDESLRTVDLIALKSYRFDEKNYPDSRDTTDLDVIKALRAQDGQGVVNDIDSKNGMQVRKNDPERDAEQ</sequence>
<evidence type="ECO:0000256" key="1">
    <source>
        <dbReference type="SAM" id="MobiDB-lite"/>
    </source>
</evidence>
<gene>
    <name evidence="2" type="ORF">MELLADRAFT_105437</name>
</gene>
<dbReference type="HOGENOM" id="CLU_2306705_0_0_1"/>
<dbReference type="InParanoid" id="F4RI46"/>
<organism evidence="3">
    <name type="scientific">Melampsora larici-populina (strain 98AG31 / pathotype 3-4-7)</name>
    <name type="common">Poplar leaf rust fungus</name>
    <dbReference type="NCBI Taxonomy" id="747676"/>
    <lineage>
        <taxon>Eukaryota</taxon>
        <taxon>Fungi</taxon>
        <taxon>Dikarya</taxon>
        <taxon>Basidiomycota</taxon>
        <taxon>Pucciniomycotina</taxon>
        <taxon>Pucciniomycetes</taxon>
        <taxon>Pucciniales</taxon>
        <taxon>Melampsoraceae</taxon>
        <taxon>Melampsora</taxon>
    </lineage>
</organism>
<keyword evidence="3" id="KW-1185">Reference proteome</keyword>
<reference evidence="3" key="1">
    <citation type="journal article" date="2011" name="Proc. Natl. Acad. Sci. U.S.A.">
        <title>Obligate biotrophy features unraveled by the genomic analysis of rust fungi.</title>
        <authorList>
            <person name="Duplessis S."/>
            <person name="Cuomo C.A."/>
            <person name="Lin Y.-C."/>
            <person name="Aerts A."/>
            <person name="Tisserant E."/>
            <person name="Veneault-Fourrey C."/>
            <person name="Joly D.L."/>
            <person name="Hacquard S."/>
            <person name="Amselem J."/>
            <person name="Cantarel B.L."/>
            <person name="Chiu R."/>
            <person name="Coutinho P.M."/>
            <person name="Feau N."/>
            <person name="Field M."/>
            <person name="Frey P."/>
            <person name="Gelhaye E."/>
            <person name="Goldberg J."/>
            <person name="Grabherr M.G."/>
            <person name="Kodira C.D."/>
            <person name="Kohler A."/>
            <person name="Kuees U."/>
            <person name="Lindquist E.A."/>
            <person name="Lucas S.M."/>
            <person name="Mago R."/>
            <person name="Mauceli E."/>
            <person name="Morin E."/>
            <person name="Murat C."/>
            <person name="Pangilinan J.L."/>
            <person name="Park R."/>
            <person name="Pearson M."/>
            <person name="Quesneville H."/>
            <person name="Rouhier N."/>
            <person name="Sakthikumar S."/>
            <person name="Salamov A.A."/>
            <person name="Schmutz J."/>
            <person name="Selles B."/>
            <person name="Shapiro H."/>
            <person name="Tanguay P."/>
            <person name="Tuskan G.A."/>
            <person name="Henrissat B."/>
            <person name="Van de Peer Y."/>
            <person name="Rouze P."/>
            <person name="Ellis J.G."/>
            <person name="Dodds P.N."/>
            <person name="Schein J.E."/>
            <person name="Zhong S."/>
            <person name="Hamelin R.C."/>
            <person name="Grigoriev I.V."/>
            <person name="Szabo L.J."/>
            <person name="Martin F."/>
        </authorList>
    </citation>
    <scope>NUCLEOTIDE SEQUENCE [LARGE SCALE GENOMIC DNA]</scope>
    <source>
        <strain evidence="3">98AG31 / pathotype 3-4-7</strain>
    </source>
</reference>
<dbReference type="EMBL" id="GL883102">
    <property type="protein sequence ID" value="EGG07936.1"/>
    <property type="molecule type" value="Genomic_DNA"/>
</dbReference>